<name>A0ACC2P7L7_9HYME</name>
<evidence type="ECO:0000313" key="1">
    <source>
        <dbReference type="EMBL" id="KAJ8678462.1"/>
    </source>
</evidence>
<accession>A0ACC2P7L7</accession>
<dbReference type="Proteomes" id="UP001239111">
    <property type="component" value="Chromosome 2"/>
</dbReference>
<organism evidence="1 2">
    <name type="scientific">Eretmocerus hayati</name>
    <dbReference type="NCBI Taxonomy" id="131215"/>
    <lineage>
        <taxon>Eukaryota</taxon>
        <taxon>Metazoa</taxon>
        <taxon>Ecdysozoa</taxon>
        <taxon>Arthropoda</taxon>
        <taxon>Hexapoda</taxon>
        <taxon>Insecta</taxon>
        <taxon>Pterygota</taxon>
        <taxon>Neoptera</taxon>
        <taxon>Endopterygota</taxon>
        <taxon>Hymenoptera</taxon>
        <taxon>Apocrita</taxon>
        <taxon>Proctotrupomorpha</taxon>
        <taxon>Chalcidoidea</taxon>
        <taxon>Aphelinidae</taxon>
        <taxon>Aphelininae</taxon>
        <taxon>Eretmocerus</taxon>
    </lineage>
</organism>
<dbReference type="EMBL" id="CM056742">
    <property type="protein sequence ID" value="KAJ8678462.1"/>
    <property type="molecule type" value="Genomic_DNA"/>
</dbReference>
<proteinExistence type="predicted"/>
<sequence>MLAMGMEKGREKGKVCDQKSCATSWITRHDDVDALIPLRFQEDTRTDDSLFQISLSTLHRFKNHKFKFGRSVEQLSYAYANTELTDLYGEQFSLYGHIFLLRDGSIITEVNDFPMFIDNVIFLSKGREINQSVAN</sequence>
<comment type="caution">
    <text evidence="1">The sequence shown here is derived from an EMBL/GenBank/DDBJ whole genome shotgun (WGS) entry which is preliminary data.</text>
</comment>
<keyword evidence="2" id="KW-1185">Reference proteome</keyword>
<gene>
    <name evidence="1" type="ORF">QAD02_014249</name>
</gene>
<protein>
    <submittedName>
        <fullName evidence="1">Uncharacterized protein</fullName>
    </submittedName>
</protein>
<reference evidence="1" key="1">
    <citation type="submission" date="2023-04" db="EMBL/GenBank/DDBJ databases">
        <title>A chromosome-level genome assembly of the parasitoid wasp Eretmocerus hayati.</title>
        <authorList>
            <person name="Zhong Y."/>
            <person name="Liu S."/>
            <person name="Liu Y."/>
        </authorList>
    </citation>
    <scope>NUCLEOTIDE SEQUENCE</scope>
    <source>
        <strain evidence="1">ZJU_SS_LIU_2023</strain>
    </source>
</reference>
<evidence type="ECO:0000313" key="2">
    <source>
        <dbReference type="Proteomes" id="UP001239111"/>
    </source>
</evidence>